<evidence type="ECO:0000256" key="2">
    <source>
        <dbReference type="ARBA" id="ARBA00022670"/>
    </source>
</evidence>
<comment type="similarity">
    <text evidence="1">Belongs to the peptidase C40 family.</text>
</comment>
<dbReference type="Proteomes" id="UP000317316">
    <property type="component" value="Unassembled WGS sequence"/>
</dbReference>
<gene>
    <name evidence="7" type="ORF">FG382_03290</name>
</gene>
<keyword evidence="8" id="KW-1185">Reference proteome</keyword>
<evidence type="ECO:0000256" key="4">
    <source>
        <dbReference type="ARBA" id="ARBA00022807"/>
    </source>
</evidence>
<evidence type="ECO:0000256" key="3">
    <source>
        <dbReference type="ARBA" id="ARBA00022801"/>
    </source>
</evidence>
<evidence type="ECO:0000313" key="8">
    <source>
        <dbReference type="Proteomes" id="UP000317316"/>
    </source>
</evidence>
<feature type="chain" id="PRO_5038554268" evidence="5">
    <location>
        <begin position="27"/>
        <end position="164"/>
    </location>
</feature>
<comment type="caution">
    <text evidence="7">The sequence shown here is derived from an EMBL/GenBank/DDBJ whole genome shotgun (WGS) entry which is preliminary data.</text>
</comment>
<evidence type="ECO:0000256" key="5">
    <source>
        <dbReference type="SAM" id="SignalP"/>
    </source>
</evidence>
<name>A0A544TE72_9BACI</name>
<accession>A0A544TE72</accession>
<feature type="signal peptide" evidence="5">
    <location>
        <begin position="1"/>
        <end position="26"/>
    </location>
</feature>
<dbReference type="PANTHER" id="PTHR47053">
    <property type="entry name" value="MUREIN DD-ENDOPEPTIDASE MEPH-RELATED"/>
    <property type="match status" value="1"/>
</dbReference>
<feature type="domain" description="NlpC/P60" evidence="6">
    <location>
        <begin position="34"/>
        <end position="156"/>
    </location>
</feature>
<dbReference type="SUPFAM" id="SSF54001">
    <property type="entry name" value="Cysteine proteinases"/>
    <property type="match status" value="1"/>
</dbReference>
<dbReference type="GO" id="GO:0008234">
    <property type="term" value="F:cysteine-type peptidase activity"/>
    <property type="evidence" value="ECO:0007669"/>
    <property type="project" value="UniProtKB-KW"/>
</dbReference>
<dbReference type="Gene3D" id="3.90.1720.10">
    <property type="entry name" value="endopeptidase domain like (from Nostoc punctiforme)"/>
    <property type="match status" value="1"/>
</dbReference>
<evidence type="ECO:0000313" key="7">
    <source>
        <dbReference type="EMBL" id="TQR15745.1"/>
    </source>
</evidence>
<proteinExistence type="inferred from homology"/>
<dbReference type="AlphaFoldDB" id="A0A544TE72"/>
<sequence>MNYKSMSQKVIAIFVLSILLVTAPFAGSTEAASSVDSKELVATAKNLIGTKYRSGGTTKAGFDCSGFVGYVYEGLGISLPRSSSGMHATGSKVDKADLISGDLVFFNTSGKGVSHVGIYIGDGKFIHSSTSKGVKIDKLNDPAYWGKRYVGAKRVTDVTVATNK</sequence>
<dbReference type="PANTHER" id="PTHR47053:SF1">
    <property type="entry name" value="MUREIN DD-ENDOPEPTIDASE MEPH-RELATED"/>
    <property type="match status" value="1"/>
</dbReference>
<dbReference type="InterPro" id="IPR000064">
    <property type="entry name" value="NLP_P60_dom"/>
</dbReference>
<dbReference type="GO" id="GO:0006508">
    <property type="term" value="P:proteolysis"/>
    <property type="evidence" value="ECO:0007669"/>
    <property type="project" value="UniProtKB-KW"/>
</dbReference>
<keyword evidence="5" id="KW-0732">Signal</keyword>
<keyword evidence="4" id="KW-0788">Thiol protease</keyword>
<dbReference type="RefSeq" id="WP_142537469.1">
    <property type="nucleotide sequence ID" value="NZ_BMIE01000001.1"/>
</dbReference>
<protein>
    <submittedName>
        <fullName evidence="7">NlpC/P60 family protein</fullName>
    </submittedName>
</protein>
<evidence type="ECO:0000256" key="1">
    <source>
        <dbReference type="ARBA" id="ARBA00007074"/>
    </source>
</evidence>
<dbReference type="EMBL" id="VDGH01000002">
    <property type="protein sequence ID" value="TQR15745.1"/>
    <property type="molecule type" value="Genomic_DNA"/>
</dbReference>
<reference evidence="7 8" key="1">
    <citation type="submission" date="2019-05" db="EMBL/GenBank/DDBJ databases">
        <title>Psychrobacillus vulpis sp. nov., a new species isolated from feces of a red fox that inhabits in The Tablas de Daimiel Natural Park, Albacete, Spain.</title>
        <authorList>
            <person name="Rodriguez M."/>
            <person name="Reina J.C."/>
            <person name="Bejar V."/>
            <person name="Llamas I."/>
        </authorList>
    </citation>
    <scope>NUCLEOTIDE SEQUENCE [LARGE SCALE GENOMIC DNA]</scope>
    <source>
        <strain evidence="7 8">NEAU-3TGS17</strain>
    </source>
</reference>
<evidence type="ECO:0000259" key="6">
    <source>
        <dbReference type="PROSITE" id="PS51935"/>
    </source>
</evidence>
<organism evidence="7 8">
    <name type="scientific">Psychrobacillus lasiicapitis</name>
    <dbReference type="NCBI Taxonomy" id="1636719"/>
    <lineage>
        <taxon>Bacteria</taxon>
        <taxon>Bacillati</taxon>
        <taxon>Bacillota</taxon>
        <taxon>Bacilli</taxon>
        <taxon>Bacillales</taxon>
        <taxon>Bacillaceae</taxon>
        <taxon>Psychrobacillus</taxon>
    </lineage>
</organism>
<dbReference type="InterPro" id="IPR051202">
    <property type="entry name" value="Peptidase_C40"/>
</dbReference>
<dbReference type="OrthoDB" id="9813368at2"/>
<dbReference type="PROSITE" id="PS51935">
    <property type="entry name" value="NLPC_P60"/>
    <property type="match status" value="1"/>
</dbReference>
<dbReference type="Pfam" id="PF00877">
    <property type="entry name" value="NLPC_P60"/>
    <property type="match status" value="1"/>
</dbReference>
<keyword evidence="3" id="KW-0378">Hydrolase</keyword>
<keyword evidence="2" id="KW-0645">Protease</keyword>
<dbReference type="InterPro" id="IPR038765">
    <property type="entry name" value="Papain-like_cys_pep_sf"/>
</dbReference>